<gene>
    <name evidence="4" type="ORF">LCMiAC01_00500</name>
</gene>
<dbReference type="CDD" id="cd02947">
    <property type="entry name" value="TRX_family"/>
    <property type="match status" value="1"/>
</dbReference>
<dbReference type="InterPro" id="IPR013766">
    <property type="entry name" value="Thioredoxin_domain"/>
</dbReference>
<evidence type="ECO:0000259" key="3">
    <source>
        <dbReference type="PROSITE" id="PS51352"/>
    </source>
</evidence>
<feature type="region of interest" description="Disordered" evidence="2">
    <location>
        <begin position="163"/>
        <end position="213"/>
    </location>
</feature>
<feature type="domain" description="Thioredoxin" evidence="3">
    <location>
        <begin position="1"/>
        <end position="111"/>
    </location>
</feature>
<accession>A0A481Z128</accession>
<dbReference type="PROSITE" id="PS51352">
    <property type="entry name" value="THIOREDOXIN_2"/>
    <property type="match status" value="1"/>
</dbReference>
<organism evidence="4">
    <name type="scientific">Mimivirus LCMiAC01</name>
    <dbReference type="NCBI Taxonomy" id="2506608"/>
    <lineage>
        <taxon>Viruses</taxon>
        <taxon>Varidnaviria</taxon>
        <taxon>Bamfordvirae</taxon>
        <taxon>Nucleocytoviricota</taxon>
        <taxon>Megaviricetes</taxon>
        <taxon>Imitervirales</taxon>
        <taxon>Mimiviridae</taxon>
        <taxon>Klosneuvirinae</taxon>
    </lineage>
</organism>
<evidence type="ECO:0000256" key="1">
    <source>
        <dbReference type="ARBA" id="ARBA00023157"/>
    </source>
</evidence>
<keyword evidence="1" id="KW-1015">Disulfide bond</keyword>
<name>A0A481Z128_9VIRU</name>
<reference evidence="4" key="1">
    <citation type="journal article" date="2019" name="MBio">
        <title>Virus Genomes from Deep Sea Sediments Expand the Ocean Megavirome and Support Independent Origins of Viral Gigantism.</title>
        <authorList>
            <person name="Backstrom D."/>
            <person name="Yutin N."/>
            <person name="Jorgensen S.L."/>
            <person name="Dharamshi J."/>
            <person name="Homa F."/>
            <person name="Zaremba-Niedwiedzka K."/>
            <person name="Spang A."/>
            <person name="Wolf Y.I."/>
            <person name="Koonin E.V."/>
            <person name="Ettema T.J."/>
        </authorList>
    </citation>
    <scope>NUCLEOTIDE SEQUENCE</scope>
</reference>
<proteinExistence type="predicted"/>
<sequence>MSNNIFQVLKESDLDEILEEHIKQLVIVMFSSKKCEPCMKFKPVFVEISKTYPQCFFVYIDILDYEDTSRKYTNDIKSTPWFKFYIKKYLAAYMDGIDENKFRNLLQELVDIIERNKNKQLIEPAVPQINNEQVTSLSLTQEPTQAPLEQPVQQQLVQPVYQPEPPVQHQQQQHQQQHQQQRHQQQQQQDQQHQQFEQKQMQQPMYQQVQRRPQYTSEQLLQIQRLTKINNKMHMQHLIKFNQLKDLKKLEQNRS</sequence>
<dbReference type="Pfam" id="PF00085">
    <property type="entry name" value="Thioredoxin"/>
    <property type="match status" value="1"/>
</dbReference>
<dbReference type="EMBL" id="MK500388">
    <property type="protein sequence ID" value="QBK88386.1"/>
    <property type="molecule type" value="Genomic_DNA"/>
</dbReference>
<dbReference type="SUPFAM" id="SSF52833">
    <property type="entry name" value="Thioredoxin-like"/>
    <property type="match status" value="1"/>
</dbReference>
<protein>
    <submittedName>
        <fullName evidence="4">Thioredoxin</fullName>
    </submittedName>
</protein>
<dbReference type="InterPro" id="IPR036249">
    <property type="entry name" value="Thioredoxin-like_sf"/>
</dbReference>
<evidence type="ECO:0000256" key="2">
    <source>
        <dbReference type="SAM" id="MobiDB-lite"/>
    </source>
</evidence>
<dbReference type="PANTHER" id="PTHR46115">
    <property type="entry name" value="THIOREDOXIN-LIKE PROTEIN 1"/>
    <property type="match status" value="1"/>
</dbReference>
<dbReference type="Gene3D" id="3.40.30.10">
    <property type="entry name" value="Glutaredoxin"/>
    <property type="match status" value="1"/>
</dbReference>
<evidence type="ECO:0000313" key="4">
    <source>
        <dbReference type="EMBL" id="QBK88386.1"/>
    </source>
</evidence>